<comment type="similarity">
    <text evidence="2">Belongs to the membrane fusion protein (MFP) (TC 8.A.1) family.</text>
</comment>
<evidence type="ECO:0000259" key="6">
    <source>
        <dbReference type="Pfam" id="PF25944"/>
    </source>
</evidence>
<dbReference type="NCBIfam" id="TIGR01730">
    <property type="entry name" value="RND_mfp"/>
    <property type="match status" value="1"/>
</dbReference>
<dbReference type="Gene3D" id="2.40.50.100">
    <property type="match status" value="1"/>
</dbReference>
<dbReference type="GO" id="GO:0022857">
    <property type="term" value="F:transmembrane transporter activity"/>
    <property type="evidence" value="ECO:0007669"/>
    <property type="project" value="InterPro"/>
</dbReference>
<evidence type="ECO:0000313" key="8">
    <source>
        <dbReference type="EMBL" id="RXG20714.1"/>
    </source>
</evidence>
<dbReference type="GO" id="GO:0005886">
    <property type="term" value="C:plasma membrane"/>
    <property type="evidence" value="ECO:0007669"/>
    <property type="project" value="TreeGrafter"/>
</dbReference>
<protein>
    <submittedName>
        <fullName evidence="8">Membrane fusion protein (Multidrug efflux system)</fullName>
    </submittedName>
</protein>
<dbReference type="PANTHER" id="PTHR30158:SF23">
    <property type="entry name" value="MULTIDRUG RESISTANCE PROTEIN MEXA"/>
    <property type="match status" value="1"/>
</dbReference>
<dbReference type="GO" id="GO:0030313">
    <property type="term" value="C:cell envelope"/>
    <property type="evidence" value="ECO:0007669"/>
    <property type="project" value="UniProtKB-SubCell"/>
</dbReference>
<evidence type="ECO:0000256" key="1">
    <source>
        <dbReference type="ARBA" id="ARBA00004196"/>
    </source>
</evidence>
<feature type="domain" description="Multidrug resistance protein MdtA-like C-terminal permuted SH3" evidence="7">
    <location>
        <begin position="268"/>
        <end position="327"/>
    </location>
</feature>
<dbReference type="Pfam" id="PF25967">
    <property type="entry name" value="RND-MFP_C"/>
    <property type="match status" value="1"/>
</dbReference>
<evidence type="ECO:0000256" key="3">
    <source>
        <dbReference type="SAM" id="Coils"/>
    </source>
</evidence>
<dbReference type="InterPro" id="IPR058625">
    <property type="entry name" value="MdtA-like_BSH"/>
</dbReference>
<evidence type="ECO:0000259" key="5">
    <source>
        <dbReference type="Pfam" id="PF25917"/>
    </source>
</evidence>
<keyword evidence="9" id="KW-1185">Reference proteome</keyword>
<dbReference type="AlphaFoldDB" id="A0A4Q0P2E2"/>
<organism evidence="8 9">
    <name type="scientific">Leeuwenhoekiella aequorea</name>
    <dbReference type="NCBI Taxonomy" id="283736"/>
    <lineage>
        <taxon>Bacteria</taxon>
        <taxon>Pseudomonadati</taxon>
        <taxon>Bacteroidota</taxon>
        <taxon>Flavobacteriia</taxon>
        <taxon>Flavobacteriales</taxon>
        <taxon>Flavobacteriaceae</taxon>
        <taxon>Leeuwenhoekiella</taxon>
    </lineage>
</organism>
<dbReference type="InterPro" id="IPR058624">
    <property type="entry name" value="MdtA-like_HH"/>
</dbReference>
<feature type="coiled-coil region" evidence="3">
    <location>
        <begin position="87"/>
        <end position="114"/>
    </location>
</feature>
<dbReference type="Gene3D" id="2.40.30.170">
    <property type="match status" value="1"/>
</dbReference>
<dbReference type="InterPro" id="IPR006143">
    <property type="entry name" value="RND_pump_MFP"/>
</dbReference>
<comment type="caution">
    <text evidence="8">The sequence shown here is derived from an EMBL/GenBank/DDBJ whole genome shotgun (WGS) entry which is preliminary data.</text>
</comment>
<dbReference type="PANTHER" id="PTHR30158">
    <property type="entry name" value="ACRA/E-RELATED COMPONENT OF DRUG EFFLUX TRANSPORTER"/>
    <property type="match status" value="1"/>
</dbReference>
<dbReference type="Gene3D" id="2.40.420.20">
    <property type="match status" value="1"/>
</dbReference>
<dbReference type="Proteomes" id="UP000289238">
    <property type="component" value="Unassembled WGS sequence"/>
</dbReference>
<dbReference type="GO" id="GO:0046677">
    <property type="term" value="P:response to antibiotic"/>
    <property type="evidence" value="ECO:0007669"/>
    <property type="project" value="TreeGrafter"/>
</dbReference>
<evidence type="ECO:0000259" key="7">
    <source>
        <dbReference type="Pfam" id="PF25967"/>
    </source>
</evidence>
<evidence type="ECO:0000259" key="4">
    <source>
        <dbReference type="Pfam" id="PF25876"/>
    </source>
</evidence>
<dbReference type="Pfam" id="PF25917">
    <property type="entry name" value="BSH_RND"/>
    <property type="match status" value="1"/>
</dbReference>
<comment type="subcellular location">
    <subcellularLocation>
        <location evidence="1">Cell envelope</location>
    </subcellularLocation>
</comment>
<proteinExistence type="inferred from homology"/>
<reference evidence="8 9" key="1">
    <citation type="submission" date="2018-07" db="EMBL/GenBank/DDBJ databases">
        <title>Leeuwenhoekiella genomics.</title>
        <authorList>
            <person name="Tahon G."/>
            <person name="Willems A."/>
        </authorList>
    </citation>
    <scope>NUCLEOTIDE SEQUENCE [LARGE SCALE GENOMIC DNA]</scope>
    <source>
        <strain evidence="8 9">LMG 22550</strain>
    </source>
</reference>
<dbReference type="Pfam" id="PF25876">
    <property type="entry name" value="HH_MFP_RND"/>
    <property type="match status" value="1"/>
</dbReference>
<feature type="domain" description="Multidrug resistance protein MdtA-like alpha-helical hairpin" evidence="4">
    <location>
        <begin position="88"/>
        <end position="140"/>
    </location>
</feature>
<name>A0A4Q0P2E2_9FLAO</name>
<dbReference type="Pfam" id="PF25944">
    <property type="entry name" value="Beta-barrel_RND"/>
    <property type="match status" value="1"/>
</dbReference>
<dbReference type="InterPro" id="IPR058627">
    <property type="entry name" value="MdtA-like_C"/>
</dbReference>
<evidence type="ECO:0000313" key="9">
    <source>
        <dbReference type="Proteomes" id="UP000289238"/>
    </source>
</evidence>
<gene>
    <name evidence="8" type="ORF">DSM00_2818</name>
</gene>
<evidence type="ECO:0000256" key="2">
    <source>
        <dbReference type="ARBA" id="ARBA00009477"/>
    </source>
</evidence>
<sequence length="355" mass="40400">MMLGFGALLFHVSCKSEHHEKEEEVKFLVTNPVQKDTLITKDYVSQIQSSRHIELRAQERGYLQKIYVDEGAFVKEGQLLFQILPRIYEAEVQKSKAEAEVAKIEYENTKLLADSDVVSKNELAMAKAKMDKANAELSLANVHLGFTQIRAPFDGIVDRFHVRLGSLVDEGELLTNLSDNSTMWVYYNVPEAEYLDYQENITKTEKPQVNLLMANNKYFKHPGVVETIEADFNNETGNIPFRASFPNPEGLLRHGETGNVHVTIPITDALLIPQKATFEVLDKKYVYVVDKDHKVKSREITIINELPHIYVVSEGLSVNDLILLEGLRLVRENDKIEYEVKDAESVISNLDLYAE</sequence>
<dbReference type="SUPFAM" id="SSF111369">
    <property type="entry name" value="HlyD-like secretion proteins"/>
    <property type="match status" value="1"/>
</dbReference>
<feature type="domain" description="Multidrug resistance protein MdtA-like beta-barrel" evidence="6">
    <location>
        <begin position="182"/>
        <end position="263"/>
    </location>
</feature>
<dbReference type="Gene3D" id="1.10.287.470">
    <property type="entry name" value="Helix hairpin bin"/>
    <property type="match status" value="1"/>
</dbReference>
<feature type="domain" description="Multidrug resistance protein MdtA-like barrel-sandwich hybrid" evidence="5">
    <location>
        <begin position="51"/>
        <end position="173"/>
    </location>
</feature>
<dbReference type="EMBL" id="QOVM01000007">
    <property type="protein sequence ID" value="RXG20714.1"/>
    <property type="molecule type" value="Genomic_DNA"/>
</dbReference>
<dbReference type="InterPro" id="IPR058626">
    <property type="entry name" value="MdtA-like_b-barrel"/>
</dbReference>
<keyword evidence="3" id="KW-0175">Coiled coil</keyword>
<accession>A0A4Q0P2E2</accession>